<dbReference type="AlphaFoldDB" id="A0A1B0C058"/>
<keyword evidence="2" id="KW-1185">Reference proteome</keyword>
<sequence>MLLRAIAKNSSKCNRAFTQNRPYQVNQYSDQDPLYFDSSTESDSPIKKSYDNEGSHSKVTRVSIIKLVSKAERTTLSVPISLQSQPSILSTLNLEPFNILVIITSLRITKLTINTTQKTILIAMPKNNLSKFSISVMFSSETEINPPESTQTRSSVATFTIAVHFFEICAPGNYSINNLIRNHTFEILAQKFISKTVTIKMRNNGNELANFIRL</sequence>
<evidence type="ECO:0000313" key="1">
    <source>
        <dbReference type="EnsemblMetazoa" id="GPPI045635-PA"/>
    </source>
</evidence>
<reference evidence="2" key="1">
    <citation type="submission" date="2015-01" db="EMBL/GenBank/DDBJ databases">
        <authorList>
            <person name="Aksoy S."/>
            <person name="Warren W."/>
            <person name="Wilson R.K."/>
        </authorList>
    </citation>
    <scope>NUCLEOTIDE SEQUENCE [LARGE SCALE GENOMIC DNA]</scope>
    <source>
        <strain evidence="2">IAEA</strain>
    </source>
</reference>
<name>A0A1B0C058_9MUSC</name>
<protein>
    <submittedName>
        <fullName evidence="1">Uncharacterized protein</fullName>
    </submittedName>
</protein>
<dbReference type="EnsemblMetazoa" id="GPPI045635-RA">
    <property type="protein sequence ID" value="GPPI045635-PA"/>
    <property type="gene ID" value="GPPI045635"/>
</dbReference>
<proteinExistence type="predicted"/>
<dbReference type="STRING" id="67801.A0A1B0C058"/>
<organism evidence="1 2">
    <name type="scientific">Glossina palpalis gambiensis</name>
    <dbReference type="NCBI Taxonomy" id="67801"/>
    <lineage>
        <taxon>Eukaryota</taxon>
        <taxon>Metazoa</taxon>
        <taxon>Ecdysozoa</taxon>
        <taxon>Arthropoda</taxon>
        <taxon>Hexapoda</taxon>
        <taxon>Insecta</taxon>
        <taxon>Pterygota</taxon>
        <taxon>Neoptera</taxon>
        <taxon>Endopterygota</taxon>
        <taxon>Diptera</taxon>
        <taxon>Brachycera</taxon>
        <taxon>Muscomorpha</taxon>
        <taxon>Hippoboscoidea</taxon>
        <taxon>Glossinidae</taxon>
        <taxon>Glossina</taxon>
    </lineage>
</organism>
<dbReference type="EMBL" id="JXJN01023466">
    <property type="status" value="NOT_ANNOTATED_CDS"/>
    <property type="molecule type" value="Genomic_DNA"/>
</dbReference>
<accession>A0A1B0C058</accession>
<evidence type="ECO:0000313" key="2">
    <source>
        <dbReference type="Proteomes" id="UP000092460"/>
    </source>
</evidence>
<dbReference type="Proteomes" id="UP000092460">
    <property type="component" value="Unassembled WGS sequence"/>
</dbReference>
<reference evidence="1" key="2">
    <citation type="submission" date="2020-05" db="UniProtKB">
        <authorList>
            <consortium name="EnsemblMetazoa"/>
        </authorList>
    </citation>
    <scope>IDENTIFICATION</scope>
    <source>
        <strain evidence="1">IAEA</strain>
    </source>
</reference>
<dbReference type="VEuPathDB" id="VectorBase:GPPI045635"/>